<keyword evidence="5" id="KW-0472">Membrane</keyword>
<dbReference type="AlphaFoldDB" id="A0A8X6M1T7"/>
<feature type="compositionally biased region" description="Polar residues" evidence="4">
    <location>
        <begin position="1"/>
        <end position="10"/>
    </location>
</feature>
<comment type="caution">
    <text evidence="8">The sequence shown here is derived from an EMBL/GenBank/DDBJ whole genome shotgun (WGS) entry which is preliminary data.</text>
</comment>
<evidence type="ECO:0000313" key="9">
    <source>
        <dbReference type="Proteomes" id="UP000887116"/>
    </source>
</evidence>
<dbReference type="GO" id="GO:0045087">
    <property type="term" value="P:innate immune response"/>
    <property type="evidence" value="ECO:0007669"/>
    <property type="project" value="UniProtKB-KW"/>
</dbReference>
<evidence type="ECO:0000256" key="5">
    <source>
        <dbReference type="SAM" id="Phobius"/>
    </source>
</evidence>
<feature type="domain" description="N-acetylmuramoyl-L-alanine amidase" evidence="6">
    <location>
        <begin position="78"/>
        <end position="217"/>
    </location>
</feature>
<keyword evidence="3" id="KW-0391">Immunity</keyword>
<dbReference type="InterPro" id="IPR006619">
    <property type="entry name" value="PGRP_domain_met/bac"/>
</dbReference>
<keyword evidence="9" id="KW-1185">Reference proteome</keyword>
<dbReference type="PANTHER" id="PTHR11022">
    <property type="entry name" value="PEPTIDOGLYCAN RECOGNITION PROTEIN"/>
    <property type="match status" value="1"/>
</dbReference>
<evidence type="ECO:0000256" key="3">
    <source>
        <dbReference type="ARBA" id="ARBA00022859"/>
    </source>
</evidence>
<evidence type="ECO:0000259" key="7">
    <source>
        <dbReference type="SMART" id="SM00701"/>
    </source>
</evidence>
<proteinExistence type="inferred from homology"/>
<dbReference type="OrthoDB" id="10001926at2759"/>
<dbReference type="InterPro" id="IPR002502">
    <property type="entry name" value="Amidase_domain"/>
</dbReference>
<dbReference type="FunFam" id="3.40.80.10:FF:000001">
    <property type="entry name" value="Peptidoglycan recognition protein 1"/>
    <property type="match status" value="1"/>
</dbReference>
<name>A0A8X6M1T7_TRICU</name>
<comment type="similarity">
    <text evidence="1">Belongs to the N-acetylmuramoyl-L-alanine amidase 2 family.</text>
</comment>
<organism evidence="8 9">
    <name type="scientific">Trichonephila clavata</name>
    <name type="common">Joro spider</name>
    <name type="synonym">Nephila clavata</name>
    <dbReference type="NCBI Taxonomy" id="2740835"/>
    <lineage>
        <taxon>Eukaryota</taxon>
        <taxon>Metazoa</taxon>
        <taxon>Ecdysozoa</taxon>
        <taxon>Arthropoda</taxon>
        <taxon>Chelicerata</taxon>
        <taxon>Arachnida</taxon>
        <taxon>Araneae</taxon>
        <taxon>Araneomorphae</taxon>
        <taxon>Entelegynae</taxon>
        <taxon>Araneoidea</taxon>
        <taxon>Nephilidae</taxon>
        <taxon>Trichonephila</taxon>
    </lineage>
</organism>
<accession>A0A8X6M1T7</accession>
<feature type="transmembrane region" description="Helical" evidence="5">
    <location>
        <begin position="40"/>
        <end position="59"/>
    </location>
</feature>
<dbReference type="EMBL" id="BMAO01019163">
    <property type="protein sequence ID" value="GFR28837.1"/>
    <property type="molecule type" value="Genomic_DNA"/>
</dbReference>
<evidence type="ECO:0000313" key="8">
    <source>
        <dbReference type="EMBL" id="GFR28837.1"/>
    </source>
</evidence>
<dbReference type="PANTHER" id="PTHR11022:SF41">
    <property type="entry name" value="PEPTIDOGLYCAN-RECOGNITION PROTEIN LC-RELATED"/>
    <property type="match status" value="1"/>
</dbReference>
<protein>
    <submittedName>
        <fullName evidence="8">Peptidoglycan recognition protein</fullName>
    </submittedName>
</protein>
<dbReference type="InterPro" id="IPR015510">
    <property type="entry name" value="PGRP"/>
</dbReference>
<dbReference type="GO" id="GO:0008745">
    <property type="term" value="F:N-acetylmuramoyl-L-alanine amidase activity"/>
    <property type="evidence" value="ECO:0007669"/>
    <property type="project" value="InterPro"/>
</dbReference>
<keyword evidence="5" id="KW-1133">Transmembrane helix</keyword>
<evidence type="ECO:0000256" key="4">
    <source>
        <dbReference type="SAM" id="MobiDB-lite"/>
    </source>
</evidence>
<dbReference type="Pfam" id="PF01510">
    <property type="entry name" value="Amidase_2"/>
    <property type="match status" value="1"/>
</dbReference>
<dbReference type="Proteomes" id="UP000887116">
    <property type="component" value="Unassembled WGS sequence"/>
</dbReference>
<dbReference type="SMART" id="SM00644">
    <property type="entry name" value="Ami_2"/>
    <property type="match status" value="1"/>
</dbReference>
<feature type="region of interest" description="Disordered" evidence="4">
    <location>
        <begin position="1"/>
        <end position="25"/>
    </location>
</feature>
<dbReference type="SUPFAM" id="SSF55846">
    <property type="entry name" value="N-acetylmuramoyl-L-alanine amidase-like"/>
    <property type="match status" value="1"/>
</dbReference>
<sequence>MESSSSTSSRCDVEEEPELRSRSHRDSETKNKVIISKMKIWLVVFPLIFAEIGVVYSSIKDDAFDCEDVNIVTRKEWRARNPMRVRKIHTPLNHVIISHTVTAFCFTLEQCTRDVQFIQDMHLDDRGWWDIAYNFLVGGDGNVYEGRGWFHTGSHAVNYNTISLGISFIGNFNNDKPNEAMLNATLNLIKCGVRKGYFSPTREIHGHRDVACTESPGNHLYAVIRNWEFYKGGRLPDYYCRKLPMPEANKDIVNE</sequence>
<dbReference type="CDD" id="cd06583">
    <property type="entry name" value="PGRP"/>
    <property type="match status" value="1"/>
</dbReference>
<gene>
    <name evidence="8" type="primary">PGRP</name>
    <name evidence="8" type="ORF">TNCT_41091</name>
</gene>
<dbReference type="GO" id="GO:0008270">
    <property type="term" value="F:zinc ion binding"/>
    <property type="evidence" value="ECO:0007669"/>
    <property type="project" value="InterPro"/>
</dbReference>
<keyword evidence="2" id="KW-0399">Innate immunity</keyword>
<dbReference type="GO" id="GO:0009253">
    <property type="term" value="P:peptidoglycan catabolic process"/>
    <property type="evidence" value="ECO:0007669"/>
    <property type="project" value="InterPro"/>
</dbReference>
<dbReference type="InterPro" id="IPR036505">
    <property type="entry name" value="Amidase/PGRP_sf"/>
</dbReference>
<dbReference type="SMART" id="SM00701">
    <property type="entry name" value="PGRP"/>
    <property type="match status" value="1"/>
</dbReference>
<dbReference type="Gene3D" id="3.40.80.10">
    <property type="entry name" value="Peptidoglycan recognition protein-like"/>
    <property type="match status" value="1"/>
</dbReference>
<feature type="domain" description="Peptidoglycan recognition protein family" evidence="7">
    <location>
        <begin position="69"/>
        <end position="211"/>
    </location>
</feature>
<reference evidence="8" key="1">
    <citation type="submission" date="2020-07" db="EMBL/GenBank/DDBJ databases">
        <title>Multicomponent nature underlies the extraordinary mechanical properties of spider dragline silk.</title>
        <authorList>
            <person name="Kono N."/>
            <person name="Nakamura H."/>
            <person name="Mori M."/>
            <person name="Yoshida Y."/>
            <person name="Ohtoshi R."/>
            <person name="Malay A.D."/>
            <person name="Moran D.A.P."/>
            <person name="Tomita M."/>
            <person name="Numata K."/>
            <person name="Arakawa K."/>
        </authorList>
    </citation>
    <scope>NUCLEOTIDE SEQUENCE</scope>
</reference>
<evidence type="ECO:0000259" key="6">
    <source>
        <dbReference type="SMART" id="SM00644"/>
    </source>
</evidence>
<evidence type="ECO:0000256" key="1">
    <source>
        <dbReference type="ARBA" id="ARBA00007553"/>
    </source>
</evidence>
<keyword evidence="5" id="KW-0812">Transmembrane</keyword>
<evidence type="ECO:0000256" key="2">
    <source>
        <dbReference type="ARBA" id="ARBA00022588"/>
    </source>
</evidence>